<evidence type="ECO:0000313" key="3">
    <source>
        <dbReference type="Proteomes" id="UP000826195"/>
    </source>
</evidence>
<comment type="caution">
    <text evidence="2">The sequence shown here is derived from an EMBL/GenBank/DDBJ whole genome shotgun (WGS) entry which is preliminary data.</text>
</comment>
<feature type="compositionally biased region" description="Basic and acidic residues" evidence="1">
    <location>
        <begin position="75"/>
        <end position="88"/>
    </location>
</feature>
<proteinExistence type="predicted"/>
<evidence type="ECO:0000256" key="1">
    <source>
        <dbReference type="SAM" id="MobiDB-lite"/>
    </source>
</evidence>
<dbReference type="Proteomes" id="UP000826195">
    <property type="component" value="Unassembled WGS sequence"/>
</dbReference>
<gene>
    <name evidence="2" type="ORF">KQX54_002784</name>
</gene>
<accession>A0AAV7IVC4</accession>
<reference evidence="2 3" key="1">
    <citation type="journal article" date="2021" name="J. Hered.">
        <title>A chromosome-level genome assembly of the parasitoid wasp, Cotesia glomerata (Hymenoptera: Braconidae).</title>
        <authorList>
            <person name="Pinto B.J."/>
            <person name="Weis J.J."/>
            <person name="Gamble T."/>
            <person name="Ode P.J."/>
            <person name="Paul R."/>
            <person name="Zaspel J.M."/>
        </authorList>
    </citation>
    <scope>NUCLEOTIDE SEQUENCE [LARGE SCALE GENOMIC DNA]</scope>
    <source>
        <strain evidence="2">CgM1</strain>
    </source>
</reference>
<evidence type="ECO:0000313" key="2">
    <source>
        <dbReference type="EMBL" id="KAH0560236.1"/>
    </source>
</evidence>
<dbReference type="EMBL" id="JAHXZJ010000374">
    <property type="protein sequence ID" value="KAH0560236.1"/>
    <property type="molecule type" value="Genomic_DNA"/>
</dbReference>
<organism evidence="2 3">
    <name type="scientific">Cotesia glomerata</name>
    <name type="common">Lepidopteran parasitic wasp</name>
    <name type="synonym">Apanteles glomeratus</name>
    <dbReference type="NCBI Taxonomy" id="32391"/>
    <lineage>
        <taxon>Eukaryota</taxon>
        <taxon>Metazoa</taxon>
        <taxon>Ecdysozoa</taxon>
        <taxon>Arthropoda</taxon>
        <taxon>Hexapoda</taxon>
        <taxon>Insecta</taxon>
        <taxon>Pterygota</taxon>
        <taxon>Neoptera</taxon>
        <taxon>Endopterygota</taxon>
        <taxon>Hymenoptera</taxon>
        <taxon>Apocrita</taxon>
        <taxon>Ichneumonoidea</taxon>
        <taxon>Braconidae</taxon>
        <taxon>Microgastrinae</taxon>
        <taxon>Cotesia</taxon>
    </lineage>
</organism>
<keyword evidence="3" id="KW-1185">Reference proteome</keyword>
<feature type="region of interest" description="Disordered" evidence="1">
    <location>
        <begin position="38"/>
        <end position="97"/>
    </location>
</feature>
<feature type="compositionally biased region" description="Polar residues" evidence="1">
    <location>
        <begin position="44"/>
        <end position="60"/>
    </location>
</feature>
<sequence length="191" mass="20957">MTDNCWNSGGGAGVKMEHFQATLDPRKQELLEARFLGARGGRNNGPNKNALDTAQSSSLPNAVKCGQPTTPGIDWTRRDNAPPSRDQRNSSCSATTQGHISQCTYTTNYDITERKRECSSTAVKYLWTLLVEVVAPVGIKIASSDAKLPHQRPPPTSSSASCRRHWFKGKRKNAVQMALQGLDTRPTDYLP</sequence>
<name>A0AAV7IVC4_COTGL</name>
<dbReference type="AlphaFoldDB" id="A0AAV7IVC4"/>
<protein>
    <submittedName>
        <fullName evidence="2">Uncharacterized protein</fullName>
    </submittedName>
</protein>